<dbReference type="SUPFAM" id="SSF52047">
    <property type="entry name" value="RNI-like"/>
    <property type="match status" value="1"/>
</dbReference>
<dbReference type="AlphaFoldDB" id="A0A835ZA71"/>
<proteinExistence type="predicted"/>
<evidence type="ECO:0000313" key="3">
    <source>
        <dbReference type="Proteomes" id="UP000664859"/>
    </source>
</evidence>
<organism evidence="2 3">
    <name type="scientific">Tribonema minus</name>
    <dbReference type="NCBI Taxonomy" id="303371"/>
    <lineage>
        <taxon>Eukaryota</taxon>
        <taxon>Sar</taxon>
        <taxon>Stramenopiles</taxon>
        <taxon>Ochrophyta</taxon>
        <taxon>PX clade</taxon>
        <taxon>Xanthophyceae</taxon>
        <taxon>Tribonematales</taxon>
        <taxon>Tribonemataceae</taxon>
        <taxon>Tribonema</taxon>
    </lineage>
</organism>
<dbReference type="Pfam" id="PF13516">
    <property type="entry name" value="LRR_6"/>
    <property type="match status" value="4"/>
</dbReference>
<dbReference type="PANTHER" id="PTHR46761">
    <property type="entry name" value="RAN GTPASE-ACTIVATING PROTEIN 1"/>
    <property type="match status" value="1"/>
</dbReference>
<dbReference type="EMBL" id="JAFCMP010000065">
    <property type="protein sequence ID" value="KAG5188729.1"/>
    <property type="molecule type" value="Genomic_DNA"/>
</dbReference>
<dbReference type="InterPro" id="IPR032675">
    <property type="entry name" value="LRR_dom_sf"/>
</dbReference>
<accession>A0A835ZA71</accession>
<sequence>MAAFTDSDGTCLFNLNDGKRELVNGAEAAQALVDKALAGRDHTAITRICLSNKSYDEGAAGAIAEALSKMTSVTEADISDVIAGRPEDMALRVLAAICGGLAGRSLSLIDVSDNAMGEKGVNACRAALEGQRETLSALRMCNDGLSASAMEAVRDLLVAGDVPTRLTQLHFFNNMSGDGGAKALAQILPHCPQLRDLRFSGTRAGRPGSVAVANALAACPAATSGRFVSLDLADNTFGTEGAAALATVLRKQANLTLLSLRDGSLEDEGMVAVANALRGAAPALRSLDLSANDCTGACAKAVARAVASCTKLEYLGLEENDGFGSAGAVKLAGVLGGLKQLQRLQLGQCSIGTRGAVALAKSLEGLDCLTSLELNGNAISEEGMYGFTEALGAAGKLSALGEMDDNNAEASEEEEEEESEEESGDEAEAEEETEEAAADASVDELTAALGGVKM</sequence>
<feature type="compositionally biased region" description="Acidic residues" evidence="1">
    <location>
        <begin position="404"/>
        <end position="437"/>
    </location>
</feature>
<feature type="region of interest" description="Disordered" evidence="1">
    <location>
        <begin position="404"/>
        <end position="454"/>
    </location>
</feature>
<dbReference type="InterPro" id="IPR001611">
    <property type="entry name" value="Leu-rich_rpt"/>
</dbReference>
<evidence type="ECO:0000256" key="1">
    <source>
        <dbReference type="SAM" id="MobiDB-lite"/>
    </source>
</evidence>
<dbReference type="Proteomes" id="UP000664859">
    <property type="component" value="Unassembled WGS sequence"/>
</dbReference>
<reference evidence="2" key="1">
    <citation type="submission" date="2021-02" db="EMBL/GenBank/DDBJ databases">
        <title>First Annotated Genome of the Yellow-green Alga Tribonema minus.</title>
        <authorList>
            <person name="Mahan K.M."/>
        </authorList>
    </citation>
    <scope>NUCLEOTIDE SEQUENCE</scope>
    <source>
        <strain evidence="2">UTEX B ZZ1240</strain>
    </source>
</reference>
<dbReference type="Gene3D" id="3.80.10.10">
    <property type="entry name" value="Ribonuclease Inhibitor"/>
    <property type="match status" value="2"/>
</dbReference>
<gene>
    <name evidence="2" type="ORF">JKP88DRAFT_267526</name>
</gene>
<dbReference type="SMART" id="SM00368">
    <property type="entry name" value="LRR_RI"/>
    <property type="match status" value="8"/>
</dbReference>
<dbReference type="PANTHER" id="PTHR46761:SF2">
    <property type="entry name" value="RAN GTPASE-ACTIVATING PROTEIN 1"/>
    <property type="match status" value="1"/>
</dbReference>
<dbReference type="InterPro" id="IPR045203">
    <property type="entry name" value="RanGAP1/2"/>
</dbReference>
<evidence type="ECO:0000313" key="2">
    <source>
        <dbReference type="EMBL" id="KAG5188729.1"/>
    </source>
</evidence>
<dbReference type="GO" id="GO:0005096">
    <property type="term" value="F:GTPase activator activity"/>
    <property type="evidence" value="ECO:0007669"/>
    <property type="project" value="InterPro"/>
</dbReference>
<name>A0A835ZA71_9STRA</name>
<comment type="caution">
    <text evidence="2">The sequence shown here is derived from an EMBL/GenBank/DDBJ whole genome shotgun (WGS) entry which is preliminary data.</text>
</comment>
<dbReference type="OrthoDB" id="120976at2759"/>
<keyword evidence="3" id="KW-1185">Reference proteome</keyword>
<protein>
    <submittedName>
        <fullName evidence="2">Uncharacterized protein</fullName>
    </submittedName>
</protein>